<feature type="transmembrane region" description="Helical" evidence="1">
    <location>
        <begin position="37"/>
        <end position="62"/>
    </location>
</feature>
<reference evidence="3" key="1">
    <citation type="journal article" date="2008" name="J. Bacteriol.">
        <title>Genome sequence of Thermofilum pendens reveals an exceptional loss of biosynthetic pathways without genome reduction.</title>
        <authorList>
            <person name="Anderson I."/>
            <person name="Rodriguez J."/>
            <person name="Susanti D."/>
            <person name="Porat I."/>
            <person name="Reich C."/>
            <person name="Ulrich L.E."/>
            <person name="Elkins J.G."/>
            <person name="Mavromatis K."/>
            <person name="Lykidis A."/>
            <person name="Kim E."/>
            <person name="Thompson L.S."/>
            <person name="Nolan M."/>
            <person name="Land M."/>
            <person name="Copeland A."/>
            <person name="Lapidus A."/>
            <person name="Lucas S."/>
            <person name="Detter C."/>
            <person name="Zhulin I.B."/>
            <person name="Olsen G.J."/>
            <person name="Whitman W."/>
            <person name="Mukhopadhyay B."/>
            <person name="Bristow J."/>
            <person name="Kyrpides N."/>
        </authorList>
    </citation>
    <scope>NUCLEOTIDE SEQUENCE [LARGE SCALE GENOMIC DNA]</scope>
    <source>
        <strain evidence="3">DSM 2475 / Hrk 5</strain>
    </source>
</reference>
<dbReference type="eggNOG" id="arCOG01994">
    <property type="taxonomic scope" value="Archaea"/>
</dbReference>
<dbReference type="EnsemblBacteria" id="ABL77619">
    <property type="protein sequence ID" value="ABL77619"/>
    <property type="gene ID" value="Tpen_0209"/>
</dbReference>
<dbReference type="AlphaFoldDB" id="A1RWN9"/>
<dbReference type="Pfam" id="PF01944">
    <property type="entry name" value="SpoIIM"/>
    <property type="match status" value="1"/>
</dbReference>
<evidence type="ECO:0008006" key="4">
    <source>
        <dbReference type="Google" id="ProtNLM"/>
    </source>
</evidence>
<keyword evidence="1" id="KW-1133">Transmembrane helix</keyword>
<keyword evidence="3" id="KW-1185">Reference proteome</keyword>
<dbReference type="STRING" id="368408.Tpen_0209"/>
<organism evidence="2 3">
    <name type="scientific">Thermofilum pendens (strain DSM 2475 / Hrk 5)</name>
    <dbReference type="NCBI Taxonomy" id="368408"/>
    <lineage>
        <taxon>Archaea</taxon>
        <taxon>Thermoproteota</taxon>
        <taxon>Thermoprotei</taxon>
        <taxon>Thermofilales</taxon>
        <taxon>Thermofilaceae</taxon>
        <taxon>Thermofilum</taxon>
    </lineage>
</organism>
<name>A1RWN9_THEPD</name>
<gene>
    <name evidence="2" type="ordered locus">Tpen_0209</name>
</gene>
<dbReference type="PANTHER" id="PTHR35337:SF1">
    <property type="entry name" value="SLR1478 PROTEIN"/>
    <property type="match status" value="1"/>
</dbReference>
<dbReference type="KEGG" id="tpe:Tpen_0209"/>
<proteinExistence type="predicted"/>
<feature type="transmembrane region" description="Helical" evidence="1">
    <location>
        <begin position="106"/>
        <end position="124"/>
    </location>
</feature>
<dbReference type="EMBL" id="CP000505">
    <property type="protein sequence ID" value="ABL77619.1"/>
    <property type="molecule type" value="Genomic_DNA"/>
</dbReference>
<accession>A1RWN9</accession>
<dbReference type="InterPro" id="IPR002798">
    <property type="entry name" value="SpoIIM-like"/>
</dbReference>
<feature type="transmembrane region" description="Helical" evidence="1">
    <location>
        <begin position="145"/>
        <end position="168"/>
    </location>
</feature>
<sequence length="176" mass="18805">MVFFFSSGILVGAFLVYPVAGKSALGYLGSTPFDVRISPAALALLIFTNNVKVVLLIVLSALAVIGPPLIVFLNGVIVGAVSMYAVERTSIVTLLLSLTPHGVIEVPAILYVSARSYAFGISVWKEILHKSRGNTHTHALELVRALLVTIVLLFIAAVIEAFVTPRIAGIDYVFKP</sequence>
<evidence type="ECO:0000313" key="2">
    <source>
        <dbReference type="EMBL" id="ABL77619.1"/>
    </source>
</evidence>
<evidence type="ECO:0000256" key="1">
    <source>
        <dbReference type="SAM" id="Phobius"/>
    </source>
</evidence>
<dbReference type="PANTHER" id="PTHR35337">
    <property type="entry name" value="SLR1478 PROTEIN"/>
    <property type="match status" value="1"/>
</dbReference>
<evidence type="ECO:0000313" key="3">
    <source>
        <dbReference type="Proteomes" id="UP000000641"/>
    </source>
</evidence>
<dbReference type="HOGENOM" id="CLU_099320_0_1_2"/>
<keyword evidence="1" id="KW-0472">Membrane</keyword>
<protein>
    <recommendedName>
        <fullName evidence="4">Stage II sporulation protein M</fullName>
    </recommendedName>
</protein>
<feature type="transmembrane region" description="Helical" evidence="1">
    <location>
        <begin position="69"/>
        <end position="86"/>
    </location>
</feature>
<dbReference type="Proteomes" id="UP000000641">
    <property type="component" value="Chromosome"/>
</dbReference>
<keyword evidence="1" id="KW-0812">Transmembrane</keyword>